<accession>A0A1V6CE81</accession>
<name>A0A1V6CE81_UNCT6</name>
<comment type="caution">
    <text evidence="2">The sequence shown here is derived from an EMBL/GenBank/DDBJ whole genome shotgun (WGS) entry which is preliminary data.</text>
</comment>
<keyword evidence="1" id="KW-0472">Membrane</keyword>
<dbReference type="Proteomes" id="UP000485562">
    <property type="component" value="Unassembled WGS sequence"/>
</dbReference>
<evidence type="ECO:0000313" key="2">
    <source>
        <dbReference type="EMBL" id="OQB75183.1"/>
    </source>
</evidence>
<keyword evidence="1" id="KW-1133">Transmembrane helix</keyword>
<evidence type="ECO:0008006" key="3">
    <source>
        <dbReference type="Google" id="ProtNLM"/>
    </source>
</evidence>
<protein>
    <recommendedName>
        <fullName evidence="3">AsmA-like C-terminal domain-containing protein</fullName>
    </recommendedName>
</protein>
<dbReference type="EMBL" id="MWDQ01000022">
    <property type="protein sequence ID" value="OQB75183.1"/>
    <property type="molecule type" value="Genomic_DNA"/>
</dbReference>
<organism evidence="2">
    <name type="scientific">candidate division TA06 bacterium ADurb.Bin131</name>
    <dbReference type="NCBI Taxonomy" id="1852827"/>
    <lineage>
        <taxon>Bacteria</taxon>
        <taxon>Bacteria division TA06</taxon>
    </lineage>
</organism>
<reference evidence="2" key="1">
    <citation type="submission" date="2017-02" db="EMBL/GenBank/DDBJ databases">
        <title>Delving into the versatile metabolic prowess of the omnipresent phylum Bacteroidetes.</title>
        <authorList>
            <person name="Nobu M.K."/>
            <person name="Mei R."/>
            <person name="Narihiro T."/>
            <person name="Kuroda K."/>
            <person name="Liu W.-T."/>
        </authorList>
    </citation>
    <scope>NUCLEOTIDE SEQUENCE</scope>
    <source>
        <strain evidence="2">ADurb.Bin131</strain>
    </source>
</reference>
<feature type="transmembrane region" description="Helical" evidence="1">
    <location>
        <begin position="7"/>
        <end position="28"/>
    </location>
</feature>
<keyword evidence="1" id="KW-0812">Transmembrane</keyword>
<gene>
    <name evidence="2" type="ORF">BWX89_00126</name>
</gene>
<dbReference type="AlphaFoldDB" id="A0A1V6CE81"/>
<evidence type="ECO:0000256" key="1">
    <source>
        <dbReference type="SAM" id="Phobius"/>
    </source>
</evidence>
<sequence>MNKKTKVLLWIIVVFVFIWILTPVFLGIKTHNATDGKIKLCFFLTHTCAKVFKFQWKIFDKPYIELNARSTIKLPWKSLVFGTTQLLAFEGPGSIVLPSGNSKINFSGEIQGNFKTGEVNIKSGSVWLEKFGNIFVSGKLVKWGKETCEIQGKVKDFSVEELRTVFGIESLPFAGVINGNLSVIINKDIVKLLKFDVSFSNLYFQKQSKPLSGNAKGSYDILQKKCFVESGNITTQSGGKILLKGFVSPEEFSLKIESEGVNLDEIISQLPEKWQEKIKVKNNSGISINIEGFRDKKEHLPFISGFLSLPGEICFNNFSCCSFALSGSQDNKEINIEAEKIGFGNINCREIKGKIISYNDKYKGNITFNLYDGKGNISFVSSEAKDPLKFYAKADVKRINLEKLIHNLNPDVLVTGIVNLICFMEFGKNNVSLMARFDNVPGRPFSQKLNIGAVEALAKLGSSSFSGSIGRQFGSENFYYRRIGGVINYQDGLLTIEGTVKKAGNYDYLVTSEIFGSGINVLVDKKNNSIHIEDLKQRINNAMKQNKPEMKFS</sequence>
<proteinExistence type="predicted"/>